<dbReference type="EMBL" id="OX451735">
    <property type="protein sequence ID" value="CAI8593428.1"/>
    <property type="molecule type" value="Genomic_DNA"/>
</dbReference>
<name>A0AAV0Z8J7_VICFA</name>
<evidence type="ECO:0000313" key="3">
    <source>
        <dbReference type="Proteomes" id="UP001157006"/>
    </source>
</evidence>
<reference evidence="2 3" key="1">
    <citation type="submission" date="2023-01" db="EMBL/GenBank/DDBJ databases">
        <authorList>
            <person name="Kreplak J."/>
        </authorList>
    </citation>
    <scope>NUCLEOTIDE SEQUENCE [LARGE SCALE GENOMIC DNA]</scope>
</reference>
<feature type="region of interest" description="Disordered" evidence="1">
    <location>
        <begin position="1"/>
        <end position="23"/>
    </location>
</feature>
<dbReference type="Proteomes" id="UP001157006">
    <property type="component" value="Chromosome 1S"/>
</dbReference>
<proteinExistence type="predicted"/>
<protein>
    <submittedName>
        <fullName evidence="2">Uncharacterized protein</fullName>
    </submittedName>
</protein>
<evidence type="ECO:0000256" key="1">
    <source>
        <dbReference type="SAM" id="MobiDB-lite"/>
    </source>
</evidence>
<accession>A0AAV0Z8J7</accession>
<dbReference type="AlphaFoldDB" id="A0AAV0Z8J7"/>
<evidence type="ECO:0000313" key="2">
    <source>
        <dbReference type="EMBL" id="CAI8593428.1"/>
    </source>
</evidence>
<organism evidence="2 3">
    <name type="scientific">Vicia faba</name>
    <name type="common">Broad bean</name>
    <name type="synonym">Faba vulgaris</name>
    <dbReference type="NCBI Taxonomy" id="3906"/>
    <lineage>
        <taxon>Eukaryota</taxon>
        <taxon>Viridiplantae</taxon>
        <taxon>Streptophyta</taxon>
        <taxon>Embryophyta</taxon>
        <taxon>Tracheophyta</taxon>
        <taxon>Spermatophyta</taxon>
        <taxon>Magnoliopsida</taxon>
        <taxon>eudicotyledons</taxon>
        <taxon>Gunneridae</taxon>
        <taxon>Pentapetalae</taxon>
        <taxon>rosids</taxon>
        <taxon>fabids</taxon>
        <taxon>Fabales</taxon>
        <taxon>Fabaceae</taxon>
        <taxon>Papilionoideae</taxon>
        <taxon>50 kb inversion clade</taxon>
        <taxon>NPAAA clade</taxon>
        <taxon>Hologalegina</taxon>
        <taxon>IRL clade</taxon>
        <taxon>Fabeae</taxon>
        <taxon>Vicia</taxon>
    </lineage>
</organism>
<keyword evidence="3" id="KW-1185">Reference proteome</keyword>
<gene>
    <name evidence="2" type="ORF">VFH_I091120</name>
</gene>
<sequence length="124" mass="14057">MVWGIRWTRDDEDEPVDVQAPSTPVQDDVHMVVEADFLHLVDVPYPSDVEATTTIEITLETIIDAHTSHTDVEVPPTDDVEVTTPVETYVTTHTSTDPFVHINRRFPGKNILLTKSNLEKKYET</sequence>